<dbReference type="InterPro" id="IPR025870">
    <property type="entry name" value="Glyoxalase-like_dom"/>
</dbReference>
<comment type="caution">
    <text evidence="2">The sequence shown here is derived from an EMBL/GenBank/DDBJ whole genome shotgun (WGS) entry which is preliminary data.</text>
</comment>
<proteinExistence type="predicted"/>
<accession>A0ABW0NDD3</accession>
<organism evidence="2 3">
    <name type="scientific">Caenimonas terrae</name>
    <dbReference type="NCBI Taxonomy" id="696074"/>
    <lineage>
        <taxon>Bacteria</taxon>
        <taxon>Pseudomonadati</taxon>
        <taxon>Pseudomonadota</taxon>
        <taxon>Betaproteobacteria</taxon>
        <taxon>Burkholderiales</taxon>
        <taxon>Comamonadaceae</taxon>
        <taxon>Caenimonas</taxon>
    </lineage>
</organism>
<dbReference type="Gene3D" id="3.10.180.10">
    <property type="entry name" value="2,3-Dihydroxybiphenyl 1,2-Dioxygenase, domain 1"/>
    <property type="match status" value="1"/>
</dbReference>
<evidence type="ECO:0000313" key="3">
    <source>
        <dbReference type="Proteomes" id="UP001596037"/>
    </source>
</evidence>
<dbReference type="EMBL" id="JBHSMF010000005">
    <property type="protein sequence ID" value="MFC5497242.1"/>
    <property type="molecule type" value="Genomic_DNA"/>
</dbReference>
<evidence type="ECO:0000313" key="2">
    <source>
        <dbReference type="EMBL" id="MFC5497242.1"/>
    </source>
</evidence>
<dbReference type="RefSeq" id="WP_376849261.1">
    <property type="nucleotide sequence ID" value="NZ_JBHSMF010000005.1"/>
</dbReference>
<gene>
    <name evidence="2" type="ORF">ACFPOE_06835</name>
</gene>
<feature type="domain" description="Glyoxalase-like" evidence="1">
    <location>
        <begin position="7"/>
        <end position="193"/>
    </location>
</feature>
<sequence>MSTFTGIDHLVVAADSLQQGIAWCESTLFVTPGPGGEHPLMGTHNLLLKIETAQFARAYLEIIAIDPQAADPRRKRWFDLDDAQLRAAVKEEPRLVHFVASCERAAVASSALDALGIDRGPQLAAQRETARGPLKWKISVRDDGQRLFYGCLPTLIEWAGAHPAEMLPDSGLKLLSLTATHPRPDDLFTAYRAIHLEGVGIEAGPPNLSARLMTPLGEVTIDSRGL</sequence>
<protein>
    <submittedName>
        <fullName evidence="2">VOC family protein</fullName>
    </submittedName>
</protein>
<dbReference type="Proteomes" id="UP001596037">
    <property type="component" value="Unassembled WGS sequence"/>
</dbReference>
<dbReference type="InterPro" id="IPR029068">
    <property type="entry name" value="Glyas_Bleomycin-R_OHBP_Dase"/>
</dbReference>
<keyword evidence="3" id="KW-1185">Reference proteome</keyword>
<name>A0ABW0NDD3_9BURK</name>
<evidence type="ECO:0000259" key="1">
    <source>
        <dbReference type="Pfam" id="PF13468"/>
    </source>
</evidence>
<reference evidence="3" key="1">
    <citation type="journal article" date="2019" name="Int. J. Syst. Evol. Microbiol.">
        <title>The Global Catalogue of Microorganisms (GCM) 10K type strain sequencing project: providing services to taxonomists for standard genome sequencing and annotation.</title>
        <authorList>
            <consortium name="The Broad Institute Genomics Platform"/>
            <consortium name="The Broad Institute Genome Sequencing Center for Infectious Disease"/>
            <person name="Wu L."/>
            <person name="Ma J."/>
        </authorList>
    </citation>
    <scope>NUCLEOTIDE SEQUENCE [LARGE SCALE GENOMIC DNA]</scope>
    <source>
        <strain evidence="3">CCUG 57401</strain>
    </source>
</reference>
<dbReference type="Pfam" id="PF13468">
    <property type="entry name" value="Glyoxalase_3"/>
    <property type="match status" value="1"/>
</dbReference>